<gene>
    <name evidence="1" type="ORF">PACLA_8A084238</name>
</gene>
<evidence type="ECO:0000313" key="1">
    <source>
        <dbReference type="EMBL" id="CAB4022950.1"/>
    </source>
</evidence>
<dbReference type="Proteomes" id="UP001152795">
    <property type="component" value="Unassembled WGS sequence"/>
</dbReference>
<name>A0A7D9J6R0_PARCT</name>
<dbReference type="PANTHER" id="PTHR33064:SF37">
    <property type="entry name" value="RIBONUCLEASE H"/>
    <property type="match status" value="1"/>
</dbReference>
<dbReference type="InterPro" id="IPR000477">
    <property type="entry name" value="RT_dom"/>
</dbReference>
<dbReference type="Gene3D" id="3.30.70.270">
    <property type="match status" value="2"/>
</dbReference>
<evidence type="ECO:0000313" key="2">
    <source>
        <dbReference type="Proteomes" id="UP001152795"/>
    </source>
</evidence>
<organism evidence="1 2">
    <name type="scientific">Paramuricea clavata</name>
    <name type="common">Red gorgonian</name>
    <name type="synonym">Violescent sea-whip</name>
    <dbReference type="NCBI Taxonomy" id="317549"/>
    <lineage>
        <taxon>Eukaryota</taxon>
        <taxon>Metazoa</taxon>
        <taxon>Cnidaria</taxon>
        <taxon>Anthozoa</taxon>
        <taxon>Octocorallia</taxon>
        <taxon>Malacalcyonacea</taxon>
        <taxon>Plexauridae</taxon>
        <taxon>Paramuricea</taxon>
    </lineage>
</organism>
<accession>A0A7D9J6R0</accession>
<dbReference type="OrthoDB" id="10055717at2759"/>
<dbReference type="FunFam" id="3.30.70.270:FF:000026">
    <property type="entry name" value="Transposon Ty3-G Gag-Pol polyprotein"/>
    <property type="match status" value="1"/>
</dbReference>
<dbReference type="InterPro" id="IPR041577">
    <property type="entry name" value="RT_RNaseH_2"/>
</dbReference>
<dbReference type="EMBL" id="CACRXK020012235">
    <property type="protein sequence ID" value="CAB4022950.1"/>
    <property type="molecule type" value="Genomic_DNA"/>
</dbReference>
<dbReference type="Pfam" id="PF00078">
    <property type="entry name" value="RVT_1"/>
    <property type="match status" value="1"/>
</dbReference>
<comment type="caution">
    <text evidence="1">The sequence shown here is derived from an EMBL/GenBank/DDBJ whole genome shotgun (WGS) entry which is preliminary data.</text>
</comment>
<dbReference type="SUPFAM" id="SSF56672">
    <property type="entry name" value="DNA/RNA polymerases"/>
    <property type="match status" value="1"/>
</dbReference>
<dbReference type="AlphaFoldDB" id="A0A7D9J6R0"/>
<dbReference type="InterPro" id="IPR043128">
    <property type="entry name" value="Rev_trsase/Diguanyl_cyclase"/>
</dbReference>
<keyword evidence="2" id="KW-1185">Reference proteome</keyword>
<proteinExistence type="predicted"/>
<dbReference type="InterPro" id="IPR043502">
    <property type="entry name" value="DNA/RNA_pol_sf"/>
</dbReference>
<sequence length="519" mass="58572">MANGTHAECSGVVQTSVTVGTNSCILSFFVVSRVQNVILGLDSLGKLGVSLNTRKKLATIDGAQLALQPEVDTPQEMLKCCRIRVAESRDIKPFEEIFIWGKLEDKNEKFTRDSYIEDTVHFQQRTGFLTAPKKISTEMMNDENKIPICVLNTTDKSIRVYREQTAATIQELPSTHNIAHISESNMGGNNPSSQYDPVPEVSVGEQLTTQQSENLEVLIRKNTHFFDYPGNNYRPLSKITQNDPYPTGNLQEVLDNLSDANYFSVIDLAQGYLQVPLAKEDRPKTAFRSPTGFWEWTRMPYGLKGSPATFSRLMQKVLGHIPPHRLALYMDDICIISNTFEEHLVNLQGAFDALRQHGLRVKAKKRAFAMKEVKLLGHKVCNKGVQPEEHKVKAIRAWVAPTCLKEVQMFLGAVGWYRKFIKDFITIARPLTTLLEKDVTFTWGKEQDDTFNTLRHELVEAPVLPHPDPTRPFVVTTDASKVGLGGELSQEDAQGQLHPVAYFSRALSKRERSYPTYDR</sequence>
<protein>
    <submittedName>
        <fullName evidence="1">Uncharacterized protein</fullName>
    </submittedName>
</protein>
<dbReference type="CDD" id="cd01647">
    <property type="entry name" value="RT_LTR"/>
    <property type="match status" value="1"/>
</dbReference>
<dbReference type="InterPro" id="IPR051320">
    <property type="entry name" value="Viral_Replic_Matur_Polypro"/>
</dbReference>
<dbReference type="PANTHER" id="PTHR33064">
    <property type="entry name" value="POL PROTEIN"/>
    <property type="match status" value="1"/>
</dbReference>
<dbReference type="Pfam" id="PF17919">
    <property type="entry name" value="RT_RNaseH_2"/>
    <property type="match status" value="1"/>
</dbReference>
<dbReference type="Gene3D" id="3.10.10.10">
    <property type="entry name" value="HIV Type 1 Reverse Transcriptase, subunit A, domain 1"/>
    <property type="match status" value="1"/>
</dbReference>
<dbReference type="PROSITE" id="PS50878">
    <property type="entry name" value="RT_POL"/>
    <property type="match status" value="1"/>
</dbReference>
<reference evidence="1" key="1">
    <citation type="submission" date="2020-04" db="EMBL/GenBank/DDBJ databases">
        <authorList>
            <person name="Alioto T."/>
            <person name="Alioto T."/>
            <person name="Gomez Garrido J."/>
        </authorList>
    </citation>
    <scope>NUCLEOTIDE SEQUENCE</scope>
    <source>
        <strain evidence="1">A484AB</strain>
    </source>
</reference>